<evidence type="ECO:0000313" key="2">
    <source>
        <dbReference type="Proteomes" id="UP000198785"/>
    </source>
</evidence>
<dbReference type="RefSeq" id="WP_093363324.1">
    <property type="nucleotide sequence ID" value="NZ_FOZZ01000001.1"/>
</dbReference>
<dbReference type="EMBL" id="FOZZ01000001">
    <property type="protein sequence ID" value="SFS34194.1"/>
    <property type="molecule type" value="Genomic_DNA"/>
</dbReference>
<gene>
    <name evidence="1" type="ORF">SAMN05660206_101237</name>
</gene>
<keyword evidence="2" id="KW-1185">Reference proteome</keyword>
<name>A0A1I6P1W2_9SPHI</name>
<dbReference type="Proteomes" id="UP000198785">
    <property type="component" value="Unassembled WGS sequence"/>
</dbReference>
<dbReference type="AlphaFoldDB" id="A0A1I6P1W2"/>
<proteinExistence type="predicted"/>
<evidence type="ECO:0008006" key="3">
    <source>
        <dbReference type="Google" id="ProtNLM"/>
    </source>
</evidence>
<evidence type="ECO:0000313" key="1">
    <source>
        <dbReference type="EMBL" id="SFS34194.1"/>
    </source>
</evidence>
<sequence length="471" mass="54909">MEIRAQSSLHTKHENRIPFLTKQGKYQYVDEDLNVLIAQTFNNASKFTSTGYAVVQNEAKECAVIDGMGRIVQPYVKKEISLSAVGGFTLIMMQEPHEKKMPIWKWEWNIFSKHIKKRANYVKVETRILETGQVLVKDDVPYFDNEYTSYVHELDSTHYIWNNNLYQRLNKRFKKLKSDIDFVLDNHRYIKSQGKIFAIYDVGRGGKAVHANLTGVDRLSVTLSGGTFLLDSINQERFLPIIPKLLKDPQTNQIYAFPQYDKPFPKQIRQATADQRNFLKEVSLIYSINNSPYFILGRFNYDHAVWVYDWLYIDDKGNLLREIDVQDFFIYDQVGNSIWPDKHMVFKSASLPKDWKVGKIRHISHAGADLYIAEIKKGEEKAMWGIWNTKEGSWNLSPDYSNISVLNGEKQIFAVRDSIDECFYLYDNMRKQRIGERGYEHISSDGLVGLNNGQGKEVYYIDIFTGKEYRE</sequence>
<protein>
    <recommendedName>
        <fullName evidence="3">WG containing repeat-containing protein</fullName>
    </recommendedName>
</protein>
<accession>A0A1I6P1W2</accession>
<dbReference type="STRING" id="683125.SAMN05660206_101237"/>
<reference evidence="1 2" key="1">
    <citation type="submission" date="2016-10" db="EMBL/GenBank/DDBJ databases">
        <authorList>
            <person name="de Groot N.N."/>
        </authorList>
    </citation>
    <scope>NUCLEOTIDE SEQUENCE [LARGE SCALE GENOMIC DNA]</scope>
    <source>
        <strain evidence="1 2">DSM 22789</strain>
    </source>
</reference>
<organism evidence="1 2">
    <name type="scientific">Sphingobacterium wenxiniae</name>
    <dbReference type="NCBI Taxonomy" id="683125"/>
    <lineage>
        <taxon>Bacteria</taxon>
        <taxon>Pseudomonadati</taxon>
        <taxon>Bacteroidota</taxon>
        <taxon>Sphingobacteriia</taxon>
        <taxon>Sphingobacteriales</taxon>
        <taxon>Sphingobacteriaceae</taxon>
        <taxon>Sphingobacterium</taxon>
    </lineage>
</organism>
<dbReference type="OrthoDB" id="1420171at2"/>